<evidence type="ECO:0000259" key="7">
    <source>
        <dbReference type="Pfam" id="PF00892"/>
    </source>
</evidence>
<organism evidence="8 9">
    <name type="scientific">Steroidobacter gossypii</name>
    <dbReference type="NCBI Taxonomy" id="2805490"/>
    <lineage>
        <taxon>Bacteria</taxon>
        <taxon>Pseudomonadati</taxon>
        <taxon>Pseudomonadota</taxon>
        <taxon>Gammaproteobacteria</taxon>
        <taxon>Steroidobacterales</taxon>
        <taxon>Steroidobacteraceae</taxon>
        <taxon>Steroidobacter</taxon>
    </lineage>
</organism>
<comment type="similarity">
    <text evidence="2">Belongs to the EamA transporter family.</text>
</comment>
<dbReference type="InterPro" id="IPR037185">
    <property type="entry name" value="EmrE-like"/>
</dbReference>
<dbReference type="PANTHER" id="PTHR32322">
    <property type="entry name" value="INNER MEMBRANE TRANSPORTER"/>
    <property type="match status" value="1"/>
</dbReference>
<name>A0ABS1WYM5_9GAMM</name>
<evidence type="ECO:0000256" key="1">
    <source>
        <dbReference type="ARBA" id="ARBA00004141"/>
    </source>
</evidence>
<comment type="caution">
    <text evidence="8">The sequence shown here is derived from an EMBL/GenBank/DDBJ whole genome shotgun (WGS) entry which is preliminary data.</text>
</comment>
<evidence type="ECO:0000256" key="4">
    <source>
        <dbReference type="ARBA" id="ARBA00022989"/>
    </source>
</evidence>
<dbReference type="EMBL" id="JAEVLS010000003">
    <property type="protein sequence ID" value="MBM0106037.1"/>
    <property type="molecule type" value="Genomic_DNA"/>
</dbReference>
<feature type="transmembrane region" description="Helical" evidence="6">
    <location>
        <begin position="120"/>
        <end position="140"/>
    </location>
</feature>
<evidence type="ECO:0000256" key="3">
    <source>
        <dbReference type="ARBA" id="ARBA00022692"/>
    </source>
</evidence>
<dbReference type="RefSeq" id="WP_203168107.1">
    <property type="nucleotide sequence ID" value="NZ_JAEVLS010000003.1"/>
</dbReference>
<evidence type="ECO:0000313" key="9">
    <source>
        <dbReference type="Proteomes" id="UP000661077"/>
    </source>
</evidence>
<feature type="domain" description="EamA" evidence="7">
    <location>
        <begin position="7"/>
        <end position="130"/>
    </location>
</feature>
<dbReference type="InterPro" id="IPR050638">
    <property type="entry name" value="AA-Vitamin_Transporters"/>
</dbReference>
<evidence type="ECO:0000256" key="6">
    <source>
        <dbReference type="SAM" id="Phobius"/>
    </source>
</evidence>
<feature type="transmembrane region" description="Helical" evidence="6">
    <location>
        <begin position="93"/>
        <end position="113"/>
    </location>
</feature>
<comment type="subcellular location">
    <subcellularLocation>
        <location evidence="1">Membrane</location>
        <topology evidence="1">Multi-pass membrane protein</topology>
    </subcellularLocation>
</comment>
<accession>A0ABS1WYM5</accession>
<keyword evidence="9" id="KW-1185">Reference proteome</keyword>
<feature type="transmembrane region" description="Helical" evidence="6">
    <location>
        <begin position="69"/>
        <end position="87"/>
    </location>
</feature>
<evidence type="ECO:0000256" key="5">
    <source>
        <dbReference type="ARBA" id="ARBA00023136"/>
    </source>
</evidence>
<feature type="transmembrane region" description="Helical" evidence="6">
    <location>
        <begin position="178"/>
        <end position="200"/>
    </location>
</feature>
<sequence length="287" mass="29907">MNSRDQGLTLGLIAVVIFSGSLPATRAAVTGFEPMFLTAARALLAALGAALALALFANGRPERSELRSLLIVAVSVVVGFPLLSAIAMTEVSAARGLLFTGLLPLSTAIWAVVRGGERPHAAFWIFAVAGSGLLAVYALSNGGTEGALVGDAFMLAAIVICGLGYAEGAVLSRRLGGWQVICWALLIAAPVMLALAWFTWPTQWPDSRSSAWIGLGYVAMWSMLFGFFFWYRALAIGGASRVGQLQLLQPLLGIGLSAALLHERVAWPLIATAVGVVGCVAGARRAA</sequence>
<proteinExistence type="inferred from homology"/>
<feature type="transmembrane region" description="Helical" evidence="6">
    <location>
        <begin position="212"/>
        <end position="231"/>
    </location>
</feature>
<feature type="transmembrane region" description="Helical" evidence="6">
    <location>
        <begin position="37"/>
        <end position="57"/>
    </location>
</feature>
<dbReference type="Proteomes" id="UP000661077">
    <property type="component" value="Unassembled WGS sequence"/>
</dbReference>
<dbReference type="InterPro" id="IPR000620">
    <property type="entry name" value="EamA_dom"/>
</dbReference>
<keyword evidence="3 6" id="KW-0812">Transmembrane</keyword>
<keyword evidence="4 6" id="KW-1133">Transmembrane helix</keyword>
<gene>
    <name evidence="8" type="ORF">JM946_14990</name>
</gene>
<dbReference type="Pfam" id="PF00892">
    <property type="entry name" value="EamA"/>
    <property type="match status" value="2"/>
</dbReference>
<evidence type="ECO:0000313" key="8">
    <source>
        <dbReference type="EMBL" id="MBM0106037.1"/>
    </source>
</evidence>
<dbReference type="PANTHER" id="PTHR32322:SF2">
    <property type="entry name" value="EAMA DOMAIN-CONTAINING PROTEIN"/>
    <property type="match status" value="1"/>
</dbReference>
<feature type="transmembrane region" description="Helical" evidence="6">
    <location>
        <begin position="146"/>
        <end position="166"/>
    </location>
</feature>
<dbReference type="SUPFAM" id="SSF103481">
    <property type="entry name" value="Multidrug resistance efflux transporter EmrE"/>
    <property type="match status" value="2"/>
</dbReference>
<reference evidence="8 9" key="1">
    <citation type="journal article" date="2021" name="Int. J. Syst. Evol. Microbiol.">
        <title>Steroidobacter gossypii sp. nov., isolated from soil of cotton cropping field.</title>
        <authorList>
            <person name="Huang R."/>
            <person name="Yang S."/>
            <person name="Zhen C."/>
            <person name="Liu W."/>
        </authorList>
    </citation>
    <scope>NUCLEOTIDE SEQUENCE [LARGE SCALE GENOMIC DNA]</scope>
    <source>
        <strain evidence="8 9">S1-65</strain>
    </source>
</reference>
<evidence type="ECO:0000256" key="2">
    <source>
        <dbReference type="ARBA" id="ARBA00007362"/>
    </source>
</evidence>
<keyword evidence="5 6" id="KW-0472">Membrane</keyword>
<protein>
    <submittedName>
        <fullName evidence="8">DMT family transporter</fullName>
    </submittedName>
</protein>
<feature type="domain" description="EamA" evidence="7">
    <location>
        <begin position="149"/>
        <end position="278"/>
    </location>
</feature>